<protein>
    <submittedName>
        <fullName evidence="2">Uncharacterized protein</fullName>
    </submittedName>
</protein>
<name>A0A7W3IXZ9_9ACTN</name>
<evidence type="ECO:0000313" key="3">
    <source>
        <dbReference type="Proteomes" id="UP000580910"/>
    </source>
</evidence>
<dbReference type="Proteomes" id="UP000580910">
    <property type="component" value="Unassembled WGS sequence"/>
</dbReference>
<keyword evidence="3" id="KW-1185">Reference proteome</keyword>
<feature type="region of interest" description="Disordered" evidence="1">
    <location>
        <begin position="1"/>
        <end position="36"/>
    </location>
</feature>
<evidence type="ECO:0000313" key="2">
    <source>
        <dbReference type="EMBL" id="MBA8802554.1"/>
    </source>
</evidence>
<gene>
    <name evidence="2" type="ORF">FB382_000845</name>
</gene>
<reference evidence="2 3" key="1">
    <citation type="submission" date="2020-07" db="EMBL/GenBank/DDBJ databases">
        <title>Sequencing the genomes of 1000 actinobacteria strains.</title>
        <authorList>
            <person name="Klenk H.-P."/>
        </authorList>
    </citation>
    <scope>NUCLEOTIDE SEQUENCE [LARGE SCALE GENOMIC DNA]</scope>
    <source>
        <strain evidence="2 3">DSM 21349</strain>
    </source>
</reference>
<dbReference type="EMBL" id="JACGXA010000001">
    <property type="protein sequence ID" value="MBA8802554.1"/>
    <property type="molecule type" value="Genomic_DNA"/>
</dbReference>
<sequence length="86" mass="9245">MRGGYGSSGHGSLHDRIHGPTPATPPTTPPSPARHCLVDGAPSLLVEWRQGERAWEGRVVSVLWLDGQGWATVERWLPASAITRPG</sequence>
<evidence type="ECO:0000256" key="1">
    <source>
        <dbReference type="SAM" id="MobiDB-lite"/>
    </source>
</evidence>
<accession>A0A7W3IXZ9</accession>
<dbReference type="RefSeq" id="WP_182537073.1">
    <property type="nucleotide sequence ID" value="NZ_JACGXA010000001.1"/>
</dbReference>
<organism evidence="2 3">
    <name type="scientific">Nocardioides ginsengisegetis</name>
    <dbReference type="NCBI Taxonomy" id="661491"/>
    <lineage>
        <taxon>Bacteria</taxon>
        <taxon>Bacillati</taxon>
        <taxon>Actinomycetota</taxon>
        <taxon>Actinomycetes</taxon>
        <taxon>Propionibacteriales</taxon>
        <taxon>Nocardioidaceae</taxon>
        <taxon>Nocardioides</taxon>
    </lineage>
</organism>
<feature type="compositionally biased region" description="Pro residues" evidence="1">
    <location>
        <begin position="22"/>
        <end position="32"/>
    </location>
</feature>
<comment type="caution">
    <text evidence="2">The sequence shown here is derived from an EMBL/GenBank/DDBJ whole genome shotgun (WGS) entry which is preliminary data.</text>
</comment>
<dbReference type="AlphaFoldDB" id="A0A7W3IXZ9"/>
<proteinExistence type="predicted"/>